<accession>A0A3E0ENN5</accession>
<protein>
    <recommendedName>
        <fullName evidence="4">DoxX-like protein</fullName>
    </recommendedName>
</protein>
<evidence type="ECO:0008006" key="4">
    <source>
        <dbReference type="Google" id="ProtNLM"/>
    </source>
</evidence>
<sequence length="133" mass="15316">MNTITKITFCWLLIVVALAYHVQYEMSGLFFGKDIKSPEATGEMPYFLHYFNIAVTIIPLFFALLTPFVNHKIFVMVSLVYAVLYLLLNAFHVIATAMEDIFNLSQMTLLTFVAVTNILLVLSINKWRKEQMI</sequence>
<keyword evidence="1" id="KW-1133">Transmembrane helix</keyword>
<dbReference type="EMBL" id="QUNI01000005">
    <property type="protein sequence ID" value="REG98959.1"/>
    <property type="molecule type" value="Genomic_DNA"/>
</dbReference>
<dbReference type="OrthoDB" id="1441947at2"/>
<feature type="transmembrane region" description="Helical" evidence="1">
    <location>
        <begin position="101"/>
        <end position="124"/>
    </location>
</feature>
<keyword evidence="1" id="KW-0812">Transmembrane</keyword>
<dbReference type="RefSeq" id="WP_115813016.1">
    <property type="nucleotide sequence ID" value="NZ_QUNI01000005.1"/>
</dbReference>
<keyword evidence="3" id="KW-1185">Reference proteome</keyword>
<evidence type="ECO:0000313" key="2">
    <source>
        <dbReference type="EMBL" id="REG98959.1"/>
    </source>
</evidence>
<gene>
    <name evidence="2" type="ORF">C8P67_105122</name>
</gene>
<comment type="caution">
    <text evidence="2">The sequence shown here is derived from an EMBL/GenBank/DDBJ whole genome shotgun (WGS) entry which is preliminary data.</text>
</comment>
<feature type="transmembrane region" description="Helical" evidence="1">
    <location>
        <begin position="47"/>
        <end position="66"/>
    </location>
</feature>
<keyword evidence="1" id="KW-0472">Membrane</keyword>
<evidence type="ECO:0000256" key="1">
    <source>
        <dbReference type="SAM" id="Phobius"/>
    </source>
</evidence>
<evidence type="ECO:0000313" key="3">
    <source>
        <dbReference type="Proteomes" id="UP000257136"/>
    </source>
</evidence>
<reference evidence="2 3" key="1">
    <citation type="submission" date="2018-08" db="EMBL/GenBank/DDBJ databases">
        <title>Genomic Encyclopedia of Archaeal and Bacterial Type Strains, Phase II (KMG-II): from individual species to whole genera.</title>
        <authorList>
            <person name="Goeker M."/>
        </authorList>
    </citation>
    <scope>NUCLEOTIDE SEQUENCE [LARGE SCALE GENOMIC DNA]</scope>
    <source>
        <strain evidence="2 3">DSM 100880</strain>
    </source>
</reference>
<dbReference type="AlphaFoldDB" id="A0A3E0ENN5"/>
<dbReference type="Proteomes" id="UP000257136">
    <property type="component" value="Unassembled WGS sequence"/>
</dbReference>
<proteinExistence type="predicted"/>
<organism evidence="2 3">
    <name type="scientific">Flavobacterium aquicola</name>
    <dbReference type="NCBI Taxonomy" id="1682742"/>
    <lineage>
        <taxon>Bacteria</taxon>
        <taxon>Pseudomonadati</taxon>
        <taxon>Bacteroidota</taxon>
        <taxon>Flavobacteriia</taxon>
        <taxon>Flavobacteriales</taxon>
        <taxon>Flavobacteriaceae</taxon>
        <taxon>Flavobacterium</taxon>
    </lineage>
</organism>
<name>A0A3E0ENN5_9FLAO</name>
<feature type="transmembrane region" description="Helical" evidence="1">
    <location>
        <begin position="73"/>
        <end position="95"/>
    </location>
</feature>